<dbReference type="Proteomes" id="UP001222377">
    <property type="component" value="Unassembled WGS sequence"/>
</dbReference>
<keyword evidence="1" id="KW-1133">Transmembrane helix</keyword>
<feature type="transmembrane region" description="Helical" evidence="1">
    <location>
        <begin position="155"/>
        <end position="174"/>
    </location>
</feature>
<protein>
    <submittedName>
        <fullName evidence="2">Uncharacterized protein</fullName>
    </submittedName>
</protein>
<gene>
    <name evidence="2" type="ORF">PV946_09390</name>
</gene>
<reference evidence="2" key="1">
    <citation type="submission" date="2023-02" db="EMBL/GenBank/DDBJ databases">
        <title>Draft Whole-Genome Sequences of Bacillus Strains of Potential Probiotic for Poultry.</title>
        <authorList>
            <person name="Ma L.M."/>
            <person name="Lopez-Guerra N."/>
            <person name="Zhang G."/>
        </authorList>
    </citation>
    <scope>NUCLEOTIDE SEQUENCE</scope>
    <source>
        <strain evidence="2">OSU1013-24</strain>
    </source>
</reference>
<accession>A0AAP3YF27</accession>
<keyword evidence="1" id="KW-0472">Membrane</keyword>
<evidence type="ECO:0000256" key="1">
    <source>
        <dbReference type="SAM" id="Phobius"/>
    </source>
</evidence>
<evidence type="ECO:0000313" key="2">
    <source>
        <dbReference type="EMBL" id="MDF4193984.1"/>
    </source>
</evidence>
<name>A0AAP3YF27_BACAM</name>
<comment type="caution">
    <text evidence="2">The sequence shown here is derived from an EMBL/GenBank/DDBJ whole genome shotgun (WGS) entry which is preliminary data.</text>
</comment>
<proteinExistence type="predicted"/>
<organism evidence="2 3">
    <name type="scientific">Bacillus amyloliquefaciens</name>
    <name type="common">Bacillus velezensis</name>
    <dbReference type="NCBI Taxonomy" id="1390"/>
    <lineage>
        <taxon>Bacteria</taxon>
        <taxon>Bacillati</taxon>
        <taxon>Bacillota</taxon>
        <taxon>Bacilli</taxon>
        <taxon>Bacillales</taxon>
        <taxon>Bacillaceae</taxon>
        <taxon>Bacillus</taxon>
        <taxon>Bacillus amyloliquefaciens group</taxon>
    </lineage>
</organism>
<dbReference type="EMBL" id="JARKHX010000003">
    <property type="protein sequence ID" value="MDF4193984.1"/>
    <property type="molecule type" value="Genomic_DNA"/>
</dbReference>
<keyword evidence="1" id="KW-0812">Transmembrane</keyword>
<feature type="transmembrane region" description="Helical" evidence="1">
    <location>
        <begin position="7"/>
        <end position="27"/>
    </location>
</feature>
<sequence length="185" mass="21290">MKKLLKWFVVLFVSSLAIIFNIWYFIICAFTPEYYQNTNLTSDEIIRFEKLYHIDFPDETKCIKAREYLSGLGGDTSAVLYVSLPTKLAETILSDYTYMPINHTDHAGSMYGVDVSESVGGLTTLTFGILDKKGTFFQLKHDDDWIFNSTDWSHYFWTAAGYNALIFILLFVIVKQMNNVLNEPV</sequence>
<dbReference type="RefSeq" id="WP_022553416.1">
    <property type="nucleotide sequence ID" value="NZ_CP054479.1"/>
</dbReference>
<dbReference type="AlphaFoldDB" id="A0AAP3YF27"/>
<evidence type="ECO:0000313" key="3">
    <source>
        <dbReference type="Proteomes" id="UP001222377"/>
    </source>
</evidence>